<evidence type="ECO:0000256" key="3">
    <source>
        <dbReference type="ARBA" id="ARBA00004514"/>
    </source>
</evidence>
<dbReference type="EMBL" id="JAFHDT010000004">
    <property type="protein sequence ID" value="KAI7811022.1"/>
    <property type="molecule type" value="Genomic_DNA"/>
</dbReference>
<feature type="transmembrane region" description="Helical" evidence="16">
    <location>
        <begin position="245"/>
        <end position="267"/>
    </location>
</feature>
<evidence type="ECO:0000256" key="7">
    <source>
        <dbReference type="ARBA" id="ARBA00022737"/>
    </source>
</evidence>
<keyword evidence="6" id="KW-0963">Cytoplasm</keyword>
<keyword evidence="16" id="KW-0472">Membrane</keyword>
<dbReference type="GO" id="GO:0005794">
    <property type="term" value="C:Golgi apparatus"/>
    <property type="evidence" value="ECO:0007669"/>
    <property type="project" value="UniProtKB-SubCell"/>
</dbReference>
<evidence type="ECO:0000256" key="5">
    <source>
        <dbReference type="ARBA" id="ARBA00008535"/>
    </source>
</evidence>
<evidence type="ECO:0000256" key="12">
    <source>
        <dbReference type="ARBA" id="ARBA00023134"/>
    </source>
</evidence>
<comment type="subcellular location">
    <subcellularLocation>
        <location evidence="3">Cytoplasm</location>
        <location evidence="3">Cytosol</location>
    </subcellularLocation>
    <subcellularLocation>
        <location evidence="2">Endoplasmic reticulum</location>
    </subcellularLocation>
    <subcellularLocation>
        <location evidence="4">Golgi apparatus</location>
    </subcellularLocation>
    <subcellularLocation>
        <location evidence="1">Mitochondrion</location>
    </subcellularLocation>
</comment>
<evidence type="ECO:0000256" key="14">
    <source>
        <dbReference type="ARBA" id="ARBA00073539"/>
    </source>
</evidence>
<dbReference type="PANTHER" id="PTHR10903">
    <property type="entry name" value="GTPASE, IMAP FAMILY MEMBER-RELATED"/>
    <property type="match status" value="1"/>
</dbReference>
<evidence type="ECO:0000256" key="8">
    <source>
        <dbReference type="ARBA" id="ARBA00022741"/>
    </source>
</evidence>
<accession>A0A9W7WYG0</accession>
<evidence type="ECO:0000256" key="11">
    <source>
        <dbReference type="ARBA" id="ARBA00023128"/>
    </source>
</evidence>
<dbReference type="Proteomes" id="UP001059041">
    <property type="component" value="Linkage Group LG4"/>
</dbReference>
<dbReference type="SUPFAM" id="SSF52540">
    <property type="entry name" value="P-loop containing nucleoside triphosphate hydrolases"/>
    <property type="match status" value="1"/>
</dbReference>
<comment type="similarity">
    <text evidence="5">Belongs to the TRAFAC class TrmE-Era-EngA-EngB-Septin-like GTPase superfamily. AIG1/Toc34/Toc159-like paraseptin GTPase family. IAN subfamily.</text>
</comment>
<feature type="domain" description="AIG1-type G" evidence="17">
    <location>
        <begin position="1"/>
        <end position="199"/>
    </location>
</feature>
<dbReference type="GO" id="GO:0005525">
    <property type="term" value="F:GTP binding"/>
    <property type="evidence" value="ECO:0007669"/>
    <property type="project" value="UniProtKB-KW"/>
</dbReference>
<sequence>MGDLRIVLLGKTGSGKSAAGNTILGKEEFVAKFSSKSVTSNCQAFDGEVNGQKVRVIDTPGLWDTETNADQNKSLIEKLFYDSGDGLVILLVIRLGVRLTQEELNTIKWIKENFGEEVTKYTIVLFTHGDELPQTVKIEDYINEDKNLKALVEQCTRRYHVFHNNIRDRNQVTELLGKINELKKKQDQGYNKQHYDDAQEKLAREKGFLGALKGGAGGAVLGGGVVGGVAAKTGAAVAIVVKAGAIGAAGGAAAGAVIIGGGAYLLAKHCSEKNNKKQN</sequence>
<dbReference type="PANTHER" id="PTHR10903:SF188">
    <property type="entry name" value="GTPASE IMAP FAMILY MEMBER 2-LIKE-RELATED"/>
    <property type="match status" value="1"/>
</dbReference>
<dbReference type="GO" id="GO:0005783">
    <property type="term" value="C:endoplasmic reticulum"/>
    <property type="evidence" value="ECO:0007669"/>
    <property type="project" value="UniProtKB-SubCell"/>
</dbReference>
<organism evidence="18 19">
    <name type="scientific">Triplophysa rosa</name>
    <name type="common">Cave loach</name>
    <dbReference type="NCBI Taxonomy" id="992332"/>
    <lineage>
        <taxon>Eukaryota</taxon>
        <taxon>Metazoa</taxon>
        <taxon>Chordata</taxon>
        <taxon>Craniata</taxon>
        <taxon>Vertebrata</taxon>
        <taxon>Euteleostomi</taxon>
        <taxon>Actinopterygii</taxon>
        <taxon>Neopterygii</taxon>
        <taxon>Teleostei</taxon>
        <taxon>Ostariophysi</taxon>
        <taxon>Cypriniformes</taxon>
        <taxon>Nemacheilidae</taxon>
        <taxon>Triplophysa</taxon>
    </lineage>
</organism>
<dbReference type="GO" id="GO:0005829">
    <property type="term" value="C:cytosol"/>
    <property type="evidence" value="ECO:0007669"/>
    <property type="project" value="UniProtKB-SubCell"/>
</dbReference>
<keyword evidence="8" id="KW-0547">Nucleotide-binding</keyword>
<evidence type="ECO:0000256" key="13">
    <source>
        <dbReference type="ARBA" id="ARBA00056809"/>
    </source>
</evidence>
<evidence type="ECO:0000256" key="6">
    <source>
        <dbReference type="ARBA" id="ARBA00022490"/>
    </source>
</evidence>
<evidence type="ECO:0000259" key="17">
    <source>
        <dbReference type="PROSITE" id="PS51720"/>
    </source>
</evidence>
<protein>
    <recommendedName>
        <fullName evidence="14">GTPase IMAP family member 8</fullName>
    </recommendedName>
    <alternativeName>
        <fullName evidence="15">Immune-associated nucleotide-binding protein 9</fullName>
    </alternativeName>
</protein>
<keyword evidence="16" id="KW-0812">Transmembrane</keyword>
<gene>
    <name evidence="18" type="ORF">IRJ41_009411</name>
</gene>
<keyword evidence="7" id="KW-0677">Repeat</keyword>
<keyword evidence="11" id="KW-0496">Mitochondrion</keyword>
<dbReference type="FunFam" id="3.40.50.300:FF:000536">
    <property type="entry name" value="GTPase IMAP family member 8"/>
    <property type="match status" value="1"/>
</dbReference>
<comment type="function">
    <text evidence="13">Exerts an anti-apoptotic effect in the immune system and is involved in responses to infections.</text>
</comment>
<comment type="caution">
    <text evidence="18">The sequence shown here is derived from an EMBL/GenBank/DDBJ whole genome shotgun (WGS) entry which is preliminary data.</text>
</comment>
<keyword evidence="9" id="KW-0256">Endoplasmic reticulum</keyword>
<reference evidence="18" key="1">
    <citation type="submission" date="2021-02" db="EMBL/GenBank/DDBJ databases">
        <title>Comparative genomics reveals that relaxation of natural selection precedes convergent phenotypic evolution of cavefish.</title>
        <authorList>
            <person name="Peng Z."/>
        </authorList>
    </citation>
    <scope>NUCLEOTIDE SEQUENCE</scope>
    <source>
        <tissue evidence="18">Muscle</tissue>
    </source>
</reference>
<evidence type="ECO:0000256" key="2">
    <source>
        <dbReference type="ARBA" id="ARBA00004240"/>
    </source>
</evidence>
<evidence type="ECO:0000256" key="15">
    <source>
        <dbReference type="ARBA" id="ARBA00077278"/>
    </source>
</evidence>
<evidence type="ECO:0000256" key="9">
    <source>
        <dbReference type="ARBA" id="ARBA00022824"/>
    </source>
</evidence>
<dbReference type="InterPro" id="IPR027417">
    <property type="entry name" value="P-loop_NTPase"/>
</dbReference>
<keyword evidence="19" id="KW-1185">Reference proteome</keyword>
<dbReference type="GO" id="GO:0005739">
    <property type="term" value="C:mitochondrion"/>
    <property type="evidence" value="ECO:0007669"/>
    <property type="project" value="UniProtKB-SubCell"/>
</dbReference>
<dbReference type="InterPro" id="IPR006703">
    <property type="entry name" value="G_AIG1"/>
</dbReference>
<keyword evidence="16" id="KW-1133">Transmembrane helix</keyword>
<evidence type="ECO:0000313" key="18">
    <source>
        <dbReference type="EMBL" id="KAI7811022.1"/>
    </source>
</evidence>
<evidence type="ECO:0000256" key="4">
    <source>
        <dbReference type="ARBA" id="ARBA00004555"/>
    </source>
</evidence>
<keyword evidence="10" id="KW-0333">Golgi apparatus</keyword>
<dbReference type="Pfam" id="PF04548">
    <property type="entry name" value="AIG1"/>
    <property type="match status" value="1"/>
</dbReference>
<evidence type="ECO:0000313" key="19">
    <source>
        <dbReference type="Proteomes" id="UP001059041"/>
    </source>
</evidence>
<evidence type="ECO:0000256" key="10">
    <source>
        <dbReference type="ARBA" id="ARBA00023034"/>
    </source>
</evidence>
<dbReference type="AlphaFoldDB" id="A0A9W7WYG0"/>
<dbReference type="InterPro" id="IPR045058">
    <property type="entry name" value="GIMA/IAN/Toc"/>
</dbReference>
<dbReference type="PROSITE" id="PS51720">
    <property type="entry name" value="G_AIG1"/>
    <property type="match status" value="1"/>
</dbReference>
<proteinExistence type="inferred from homology"/>
<keyword evidence="12" id="KW-0342">GTP-binding</keyword>
<evidence type="ECO:0000256" key="1">
    <source>
        <dbReference type="ARBA" id="ARBA00004173"/>
    </source>
</evidence>
<dbReference type="Gene3D" id="3.40.50.300">
    <property type="entry name" value="P-loop containing nucleotide triphosphate hydrolases"/>
    <property type="match status" value="1"/>
</dbReference>
<name>A0A9W7WYG0_TRIRA</name>
<evidence type="ECO:0000256" key="16">
    <source>
        <dbReference type="SAM" id="Phobius"/>
    </source>
</evidence>